<proteinExistence type="predicted"/>
<keyword evidence="2" id="KW-1185">Reference proteome</keyword>
<dbReference type="GeneID" id="22914628"/>
<comment type="caution">
    <text evidence="1">The sequence shown here is derived from an EMBL/GenBank/DDBJ whole genome shotgun (WGS) entry which is preliminary data.</text>
</comment>
<protein>
    <submittedName>
        <fullName evidence="1">Uncharacterized protein</fullName>
    </submittedName>
</protein>
<evidence type="ECO:0000313" key="1">
    <source>
        <dbReference type="EMBL" id="EZG47080.1"/>
    </source>
</evidence>
<evidence type="ECO:0000313" key="2">
    <source>
        <dbReference type="Proteomes" id="UP000019763"/>
    </source>
</evidence>
<reference evidence="1" key="1">
    <citation type="submission" date="2013-12" db="EMBL/GenBank/DDBJ databases">
        <authorList>
            <person name="Omoto C.K."/>
            <person name="Sibley D."/>
            <person name="Venepally P."/>
            <person name="Hadjithomas M."/>
            <person name="Karamycheva S."/>
            <person name="Brunk B."/>
            <person name="Roos D."/>
            <person name="Caler E."/>
            <person name="Lorenzi H."/>
        </authorList>
    </citation>
    <scope>NUCLEOTIDE SEQUENCE</scope>
</reference>
<dbReference type="Proteomes" id="UP000019763">
    <property type="component" value="Unassembled WGS sequence"/>
</dbReference>
<dbReference type="VEuPathDB" id="CryptoDB:GNI_132290"/>
<accession>A0A023B1B8</accession>
<dbReference type="AlphaFoldDB" id="A0A023B1B8"/>
<dbReference type="RefSeq" id="XP_011132206.1">
    <property type="nucleotide sequence ID" value="XM_011133904.1"/>
</dbReference>
<dbReference type="EMBL" id="AFNH02000987">
    <property type="protein sequence ID" value="EZG47080.1"/>
    <property type="molecule type" value="Genomic_DNA"/>
</dbReference>
<gene>
    <name evidence="1" type="ORF">GNI_132290</name>
</gene>
<feature type="non-terminal residue" evidence="1">
    <location>
        <position position="120"/>
    </location>
</feature>
<name>A0A023B1B8_GRENI</name>
<sequence>MELSGVYDVMIVPPEMNVPTRSNTNTVIRVFYRSSRIDIGGVFEVLEEQGQELYSFTVVNQSRGPYDPKIETTVVRAPNKLKAALVRAHLASLPGIIFCGIINVKDIVVIHDAASCSPDA</sequence>
<organism evidence="1 2">
    <name type="scientific">Gregarina niphandrodes</name>
    <name type="common">Septate eugregarine</name>
    <dbReference type="NCBI Taxonomy" id="110365"/>
    <lineage>
        <taxon>Eukaryota</taxon>
        <taxon>Sar</taxon>
        <taxon>Alveolata</taxon>
        <taxon>Apicomplexa</taxon>
        <taxon>Conoidasida</taxon>
        <taxon>Gregarinasina</taxon>
        <taxon>Eugregarinorida</taxon>
        <taxon>Gregarinidae</taxon>
        <taxon>Gregarina</taxon>
    </lineage>
</organism>